<dbReference type="InterPro" id="IPR020617">
    <property type="entry name" value="Thiolase_C"/>
</dbReference>
<dbReference type="AlphaFoldDB" id="A0A9D7XJK7"/>
<dbReference type="Gene3D" id="3.40.47.10">
    <property type="match status" value="1"/>
</dbReference>
<comment type="caution">
    <text evidence="2">The sequence shown here is derived from an EMBL/GenBank/DDBJ whole genome shotgun (WGS) entry which is preliminary data.</text>
</comment>
<dbReference type="EMBL" id="JADKIO010000012">
    <property type="protein sequence ID" value="MBK9797778.1"/>
    <property type="molecule type" value="Genomic_DNA"/>
</dbReference>
<protein>
    <recommendedName>
        <fullName evidence="1">Thiolase C-terminal domain-containing protein</fullName>
    </recommendedName>
</protein>
<feature type="domain" description="Thiolase C-terminal" evidence="1">
    <location>
        <begin position="2"/>
        <end position="35"/>
    </location>
</feature>
<dbReference type="SUPFAM" id="SSF53901">
    <property type="entry name" value="Thiolase-like"/>
    <property type="match status" value="1"/>
</dbReference>
<gene>
    <name evidence="2" type="ORF">IPP58_15075</name>
</gene>
<organism evidence="2 3">
    <name type="scientific">Candidatus Geothrix skivensis</name>
    <dbReference type="NCBI Taxonomy" id="2954439"/>
    <lineage>
        <taxon>Bacteria</taxon>
        <taxon>Pseudomonadati</taxon>
        <taxon>Acidobacteriota</taxon>
        <taxon>Holophagae</taxon>
        <taxon>Holophagales</taxon>
        <taxon>Holophagaceae</taxon>
        <taxon>Geothrix</taxon>
    </lineage>
</organism>
<sequence length="40" mass="4351">MRAIQKLLAKTRVKLADIDLSELNEAFAAQSLGVLAEPLI</sequence>
<proteinExistence type="predicted"/>
<dbReference type="InterPro" id="IPR016039">
    <property type="entry name" value="Thiolase-like"/>
</dbReference>
<evidence type="ECO:0000313" key="2">
    <source>
        <dbReference type="EMBL" id="MBK9797778.1"/>
    </source>
</evidence>
<name>A0A9D7XJK7_9BACT</name>
<accession>A0A9D7XJK7</accession>
<dbReference type="GO" id="GO:0016747">
    <property type="term" value="F:acyltransferase activity, transferring groups other than amino-acyl groups"/>
    <property type="evidence" value="ECO:0007669"/>
    <property type="project" value="InterPro"/>
</dbReference>
<dbReference type="Pfam" id="PF02803">
    <property type="entry name" value="Thiolase_C"/>
    <property type="match status" value="1"/>
</dbReference>
<dbReference type="Proteomes" id="UP000886657">
    <property type="component" value="Unassembled WGS sequence"/>
</dbReference>
<evidence type="ECO:0000313" key="3">
    <source>
        <dbReference type="Proteomes" id="UP000886657"/>
    </source>
</evidence>
<reference evidence="2" key="1">
    <citation type="submission" date="2020-10" db="EMBL/GenBank/DDBJ databases">
        <title>Connecting structure to function with the recovery of over 1000 high-quality activated sludge metagenome-assembled genomes encoding full-length rRNA genes using long-read sequencing.</title>
        <authorList>
            <person name="Singleton C.M."/>
            <person name="Petriglieri F."/>
            <person name="Kristensen J.M."/>
            <person name="Kirkegaard R.H."/>
            <person name="Michaelsen T.Y."/>
            <person name="Andersen M.H."/>
            <person name="Karst S.M."/>
            <person name="Dueholm M.S."/>
            <person name="Nielsen P.H."/>
            <person name="Albertsen M."/>
        </authorList>
    </citation>
    <scope>NUCLEOTIDE SEQUENCE</scope>
    <source>
        <strain evidence="2">Skiv_18-Q3-R9-52_MAXAC.067</strain>
    </source>
</reference>
<evidence type="ECO:0000259" key="1">
    <source>
        <dbReference type="Pfam" id="PF02803"/>
    </source>
</evidence>